<accession>A0A3S9SJE7</accession>
<dbReference type="Proteomes" id="UP000282435">
    <property type="component" value="Chromosome"/>
</dbReference>
<name>A0A3S9SJE7_EIKCO</name>
<sequence>MRDGWVIAGVAPANCGHGRCRRQFVPAECRLGRYSGLNLNQYGVGSPCRNVCTVCGSPPCPDFC</sequence>
<evidence type="ECO:0000313" key="1">
    <source>
        <dbReference type="EMBL" id="AZR59665.1"/>
    </source>
</evidence>
<organism evidence="1 2">
    <name type="scientific">Eikenella corrodens</name>
    <dbReference type="NCBI Taxonomy" id="539"/>
    <lineage>
        <taxon>Bacteria</taxon>
        <taxon>Pseudomonadati</taxon>
        <taxon>Pseudomonadota</taxon>
        <taxon>Betaproteobacteria</taxon>
        <taxon>Neisseriales</taxon>
        <taxon>Neisseriaceae</taxon>
        <taxon>Eikenella</taxon>
    </lineage>
</organism>
<gene>
    <name evidence="1" type="ORF">ELB75_06300</name>
</gene>
<proteinExistence type="predicted"/>
<dbReference type="EMBL" id="CP034670">
    <property type="protein sequence ID" value="AZR59665.1"/>
    <property type="molecule type" value="Genomic_DNA"/>
</dbReference>
<dbReference type="AlphaFoldDB" id="A0A3S9SJE7"/>
<reference evidence="1 2" key="1">
    <citation type="submission" date="2018-12" db="EMBL/GenBank/DDBJ databases">
        <title>Genome sequencing of Eikenella corrodens KCOM 3110 (= JS217).</title>
        <authorList>
            <person name="Koo J.-K."/>
            <person name="Park S.-N."/>
            <person name="Lim Y.K."/>
        </authorList>
    </citation>
    <scope>NUCLEOTIDE SEQUENCE [LARGE SCALE GENOMIC DNA]</scope>
    <source>
        <strain evidence="1 2">KCOM 3110</strain>
    </source>
</reference>
<protein>
    <submittedName>
        <fullName evidence="1">Uncharacterized protein</fullName>
    </submittedName>
</protein>
<evidence type="ECO:0000313" key="2">
    <source>
        <dbReference type="Proteomes" id="UP000282435"/>
    </source>
</evidence>